<dbReference type="InterPro" id="IPR014025">
    <property type="entry name" value="Glutaredoxin_subgr"/>
</dbReference>
<keyword evidence="1" id="KW-1015">Disulfide bond</keyword>
<evidence type="ECO:0000313" key="8">
    <source>
        <dbReference type="Proteomes" id="UP000323011"/>
    </source>
</evidence>
<evidence type="ECO:0000313" key="6">
    <source>
        <dbReference type="EMBL" id="KAA0175151.1"/>
    </source>
</evidence>
<reference evidence="7 8" key="1">
    <citation type="submission" date="2019-07" db="EMBL/GenBank/DDBJ databases">
        <title>Genomes of Cafeteria roenbergensis.</title>
        <authorList>
            <person name="Fischer M.G."/>
            <person name="Hackl T."/>
            <person name="Roman M."/>
        </authorList>
    </citation>
    <scope>NUCLEOTIDE SEQUENCE [LARGE SCALE GENOMIC DNA]</scope>
    <source>
        <strain evidence="5 8">BVI</strain>
        <strain evidence="6 7">E4-10P</strain>
    </source>
</reference>
<dbReference type="GO" id="GO:0015038">
    <property type="term" value="F:glutathione disulfide oxidoreductase activity"/>
    <property type="evidence" value="ECO:0007669"/>
    <property type="project" value="TreeGrafter"/>
</dbReference>
<dbReference type="OrthoDB" id="418495at2759"/>
<dbReference type="EMBL" id="HBET01003302">
    <property type="protein sequence ID" value="CAD8557889.1"/>
    <property type="molecule type" value="Transcribed_RNA"/>
</dbReference>
<evidence type="ECO:0000313" key="7">
    <source>
        <dbReference type="Proteomes" id="UP000322899"/>
    </source>
</evidence>
<dbReference type="GO" id="GO:0005737">
    <property type="term" value="C:cytoplasm"/>
    <property type="evidence" value="ECO:0007669"/>
    <property type="project" value="TreeGrafter"/>
</dbReference>
<dbReference type="PANTHER" id="PTHR45694:SF18">
    <property type="entry name" value="GLUTAREDOXIN-1-RELATED"/>
    <property type="match status" value="1"/>
</dbReference>
<dbReference type="GO" id="GO:0034599">
    <property type="term" value="P:cellular response to oxidative stress"/>
    <property type="evidence" value="ECO:0007669"/>
    <property type="project" value="TreeGrafter"/>
</dbReference>
<dbReference type="PROSITE" id="PS00195">
    <property type="entry name" value="GLUTAREDOXIN_1"/>
    <property type="match status" value="1"/>
</dbReference>
<dbReference type="PRINTS" id="PR00160">
    <property type="entry name" value="GLUTAREDOXIN"/>
</dbReference>
<dbReference type="InterPro" id="IPR036249">
    <property type="entry name" value="Thioredoxin-like_sf"/>
</dbReference>
<sequence length="148" mass="15255">MAVIARCIRLSVNHARVGAPGAAGRRFASAAAAAKPTSVAEALDLVNQHPVFVFAKSYCPHCHKAIKELGDVTNNAGVVGTMQLDNAGKLGQEVQAEIKAQFNHSTVPAVFVLGKFVGGASDVTAGIGSGSLTKTLKAAPELAHVWRA</sequence>
<feature type="domain" description="Glutaredoxin" evidence="3">
    <location>
        <begin position="51"/>
        <end position="117"/>
    </location>
</feature>
<evidence type="ECO:0000313" key="4">
    <source>
        <dbReference type="EMBL" id="CAD8557889.1"/>
    </source>
</evidence>
<dbReference type="InterPro" id="IPR002109">
    <property type="entry name" value="Glutaredoxin"/>
</dbReference>
<organism evidence="6 7">
    <name type="scientific">Cafeteria roenbergensis</name>
    <name type="common">Marine flagellate</name>
    <dbReference type="NCBI Taxonomy" id="33653"/>
    <lineage>
        <taxon>Eukaryota</taxon>
        <taxon>Sar</taxon>
        <taxon>Stramenopiles</taxon>
        <taxon>Bigyra</taxon>
        <taxon>Opalozoa</taxon>
        <taxon>Bicosoecida</taxon>
        <taxon>Cafeteriaceae</taxon>
        <taxon>Cafeteria</taxon>
    </lineage>
</organism>
<dbReference type="Pfam" id="PF00462">
    <property type="entry name" value="Glutaredoxin"/>
    <property type="match status" value="1"/>
</dbReference>
<dbReference type="EMBL" id="VLTN01000054">
    <property type="protein sequence ID" value="KAA0148335.1"/>
    <property type="molecule type" value="Genomic_DNA"/>
</dbReference>
<dbReference type="EMBL" id="VLTO01000016">
    <property type="protein sequence ID" value="KAA0175151.1"/>
    <property type="molecule type" value="Genomic_DNA"/>
</dbReference>
<evidence type="ECO:0000313" key="5">
    <source>
        <dbReference type="EMBL" id="KAA0148335.1"/>
    </source>
</evidence>
<protein>
    <recommendedName>
        <fullName evidence="3">Glutaredoxin domain-containing protein</fullName>
    </recommendedName>
</protein>
<evidence type="ECO:0000256" key="2">
    <source>
        <dbReference type="ARBA" id="ARBA00023284"/>
    </source>
</evidence>
<proteinExistence type="predicted"/>
<dbReference type="InterPro" id="IPR011767">
    <property type="entry name" value="GLR_AS"/>
</dbReference>
<keyword evidence="8" id="KW-1185">Reference proteome</keyword>
<dbReference type="Proteomes" id="UP000322899">
    <property type="component" value="Unassembled WGS sequence"/>
</dbReference>
<name>A0A5A8EHB0_CAFRO</name>
<dbReference type="PANTHER" id="PTHR45694">
    <property type="entry name" value="GLUTAREDOXIN 2"/>
    <property type="match status" value="1"/>
</dbReference>
<dbReference type="Gene3D" id="3.40.30.10">
    <property type="entry name" value="Glutaredoxin"/>
    <property type="match status" value="1"/>
</dbReference>
<evidence type="ECO:0000259" key="3">
    <source>
        <dbReference type="Pfam" id="PF00462"/>
    </source>
</evidence>
<evidence type="ECO:0000256" key="1">
    <source>
        <dbReference type="ARBA" id="ARBA00023157"/>
    </source>
</evidence>
<dbReference type="Proteomes" id="UP000323011">
    <property type="component" value="Unassembled WGS sequence"/>
</dbReference>
<accession>A0A5A8EHB0</accession>
<reference evidence="4" key="2">
    <citation type="submission" date="2021-01" db="EMBL/GenBank/DDBJ databases">
        <authorList>
            <person name="Corre E."/>
            <person name="Pelletier E."/>
            <person name="Niang G."/>
            <person name="Scheremetjew M."/>
            <person name="Finn R."/>
            <person name="Kale V."/>
            <person name="Holt S."/>
            <person name="Cochrane G."/>
            <person name="Meng A."/>
            <person name="Brown T."/>
            <person name="Cohen L."/>
        </authorList>
    </citation>
    <scope>NUCLEOTIDE SEQUENCE</scope>
    <source>
        <strain evidence="4">E4-10</strain>
    </source>
</reference>
<gene>
    <name evidence="4" type="ORF">CROE0942_LOCUS2223</name>
    <name evidence="6" type="ORF">FNF27_03449</name>
    <name evidence="5" type="ORF">FNF29_06722</name>
</gene>
<keyword evidence="2" id="KW-0676">Redox-active center</keyword>
<dbReference type="AlphaFoldDB" id="A0A5A8EHB0"/>
<dbReference type="SUPFAM" id="SSF52833">
    <property type="entry name" value="Thioredoxin-like"/>
    <property type="match status" value="1"/>
</dbReference>
<dbReference type="PROSITE" id="PS51354">
    <property type="entry name" value="GLUTAREDOXIN_2"/>
    <property type="match status" value="1"/>
</dbReference>